<comment type="similarity">
    <text evidence="3">Belongs to the peptidase M1 family.</text>
</comment>
<keyword evidence="9" id="KW-0862">Zinc</keyword>
<dbReference type="AlphaFoldDB" id="A0A7G3UF99"/>
<dbReference type="SUPFAM" id="SSF63737">
    <property type="entry name" value="Leukotriene A4 hydrolase N-terminal domain"/>
    <property type="match status" value="1"/>
</dbReference>
<dbReference type="InterPro" id="IPR014782">
    <property type="entry name" value="Peptidase_M1_dom"/>
</dbReference>
<dbReference type="InterPro" id="IPR027268">
    <property type="entry name" value="Peptidase_M4/M1_CTD_sf"/>
</dbReference>
<evidence type="ECO:0000256" key="13">
    <source>
        <dbReference type="SAM" id="SignalP"/>
    </source>
</evidence>
<protein>
    <recommendedName>
        <fullName evidence="5">Aminopeptidase N</fullName>
        <ecNumber evidence="4">3.4.11.2</ecNumber>
    </recommendedName>
    <alternativeName>
        <fullName evidence="11">Alanine aminopeptidase</fullName>
    </alternativeName>
    <alternativeName>
        <fullName evidence="12">Lysyl aminopeptidase</fullName>
    </alternativeName>
</protein>
<dbReference type="RefSeq" id="WP_040915843.1">
    <property type="nucleotide sequence ID" value="NZ_CP029159.1"/>
</dbReference>
<feature type="signal peptide" evidence="13">
    <location>
        <begin position="1"/>
        <end position="25"/>
    </location>
</feature>
<evidence type="ECO:0000313" key="16">
    <source>
        <dbReference type="EMBL" id="QKM69093.1"/>
    </source>
</evidence>
<dbReference type="CDD" id="cd09603">
    <property type="entry name" value="M1_APN_like"/>
    <property type="match status" value="1"/>
</dbReference>
<dbReference type="Gene3D" id="1.10.390.10">
    <property type="entry name" value="Neutral Protease Domain 2"/>
    <property type="match status" value="1"/>
</dbReference>
<evidence type="ECO:0000256" key="1">
    <source>
        <dbReference type="ARBA" id="ARBA00000098"/>
    </source>
</evidence>
<comment type="catalytic activity">
    <reaction evidence="1">
        <text>Release of an N-terminal amino acid, Xaa-|-Yaa- from a peptide, amide or arylamide. Xaa is preferably Ala, but may be most amino acids including Pro (slow action). When a terminal hydrophobic residue is followed by a prolyl residue, the two may be released as an intact Xaa-Pro dipeptide.</text>
        <dbReference type="EC" id="3.4.11.2"/>
    </reaction>
</comment>
<dbReference type="PROSITE" id="PS51257">
    <property type="entry name" value="PROKAR_LIPOPROTEIN"/>
    <property type="match status" value="1"/>
</dbReference>
<evidence type="ECO:0000256" key="2">
    <source>
        <dbReference type="ARBA" id="ARBA00001947"/>
    </source>
</evidence>
<gene>
    <name evidence="16" type="ORF">STSU_019940</name>
</gene>
<dbReference type="GO" id="GO:0008237">
    <property type="term" value="F:metallopeptidase activity"/>
    <property type="evidence" value="ECO:0007669"/>
    <property type="project" value="UniProtKB-KW"/>
</dbReference>
<organism evidence="16 17">
    <name type="scientific">Streptomyces tsukubensis (strain DSM 42081 / NBRC 108919 / NRRL 18488 / 9993)</name>
    <dbReference type="NCBI Taxonomy" id="1114943"/>
    <lineage>
        <taxon>Bacteria</taxon>
        <taxon>Bacillati</taxon>
        <taxon>Actinomycetota</taxon>
        <taxon>Actinomycetes</taxon>
        <taxon>Kitasatosporales</taxon>
        <taxon>Streptomycetaceae</taxon>
        <taxon>Streptomyces</taxon>
    </lineage>
</organism>
<dbReference type="PANTHER" id="PTHR11533:SF297">
    <property type="entry name" value="AMINOPEPTIDASE N"/>
    <property type="match status" value="1"/>
</dbReference>
<evidence type="ECO:0000256" key="7">
    <source>
        <dbReference type="ARBA" id="ARBA00022723"/>
    </source>
</evidence>
<dbReference type="InterPro" id="IPR050344">
    <property type="entry name" value="Peptidase_M1_aminopeptidases"/>
</dbReference>
<keyword evidence="10" id="KW-0482">Metalloprotease</keyword>
<evidence type="ECO:0000256" key="11">
    <source>
        <dbReference type="ARBA" id="ARBA00029811"/>
    </source>
</evidence>
<evidence type="ECO:0000256" key="8">
    <source>
        <dbReference type="ARBA" id="ARBA00022801"/>
    </source>
</evidence>
<evidence type="ECO:0000256" key="3">
    <source>
        <dbReference type="ARBA" id="ARBA00010136"/>
    </source>
</evidence>
<proteinExistence type="inferred from homology"/>
<dbReference type="InterPro" id="IPR045357">
    <property type="entry name" value="Aminopeptidase_N-like_N"/>
</dbReference>
<evidence type="ECO:0000256" key="12">
    <source>
        <dbReference type="ARBA" id="ARBA00031533"/>
    </source>
</evidence>
<dbReference type="GO" id="GO:0006508">
    <property type="term" value="P:proteolysis"/>
    <property type="evidence" value="ECO:0007669"/>
    <property type="project" value="UniProtKB-KW"/>
</dbReference>
<feature type="domain" description="Aminopeptidase N-like N-terminal" evidence="15">
    <location>
        <begin position="61"/>
        <end position="233"/>
    </location>
</feature>
<evidence type="ECO:0000256" key="9">
    <source>
        <dbReference type="ARBA" id="ARBA00022833"/>
    </source>
</evidence>
<dbReference type="Pfam" id="PF01433">
    <property type="entry name" value="Peptidase_M1"/>
    <property type="match status" value="1"/>
</dbReference>
<dbReference type="PRINTS" id="PR00756">
    <property type="entry name" value="ALADIPTASE"/>
</dbReference>
<evidence type="ECO:0000256" key="10">
    <source>
        <dbReference type="ARBA" id="ARBA00023049"/>
    </source>
</evidence>
<reference evidence="16 17" key="1">
    <citation type="journal article" date="2012" name="J. Bacteriol.">
        <title>Draft genome of Streptomyces tsukubaensis NRRL 18488, the producer of the clinically important immunosuppressant tacrolimus (FK506).</title>
        <authorList>
            <person name="Barreiro C."/>
            <person name="Prieto C."/>
            <person name="Sola-Landa A."/>
            <person name="Solera E."/>
            <person name="Martinez-Castro M."/>
            <person name="Perez-Redondo R."/>
            <person name="Garcia-Estrada C."/>
            <person name="Aparicio J.F."/>
            <person name="Fernandez-Martinez L.T."/>
            <person name="Santos-Aberturas J."/>
            <person name="Salehi-Najafabadi Z."/>
            <person name="Rodriguez-Garcia A."/>
            <person name="Tauch A."/>
            <person name="Martin J.F."/>
        </authorList>
    </citation>
    <scope>NUCLEOTIDE SEQUENCE [LARGE SCALE GENOMIC DNA]</scope>
    <source>
        <strain evidence="17">DSM 42081 / NBRC 108919 / NRRL 18488 / 9993</strain>
    </source>
</reference>
<accession>A0A7G3UF99</accession>
<evidence type="ECO:0000259" key="15">
    <source>
        <dbReference type="Pfam" id="PF17900"/>
    </source>
</evidence>
<keyword evidence="13" id="KW-0732">Signal</keyword>
<sequence>MPRLPRPVSALRRSALVCAVTGALALTACTGTPQGTGRPGAAGLGDALFPRLGNGGYDVRHYTLTLDYDPAARRLSGTAEILARAGQELSAFNLDLHGLDVDEVTVDGRTAAAVNRSGDELTIRPRDGIRRGALFRTAVRYSGTPRTVTDADGSEEGWLPARGGALALGEPAGSAAWFPGNHHPSDKAGYDLAITVPRGLKAVSNGELVRETTTARGATTFVWRSAEPMASYLATVAIGPYELIRTRTPDGLPVVSAADPAVAGPTRAVTDRIPEFLAWAAGRFGPYPFSSAGTIAVRDGDAGYALETQSRPVVPAGMYDVPTVVHELAHQWYGNSVSPAAWRDMWLNEGFATYAEWLWAEDREKVPAGRAFDEAFASDDNWAFPPADPPGPARISDAPVYGRGAMVLHQVRQAAGDRAFFALLRGWPEKYRHGNASTADFTAYAEAVTGKDLDAIWDVWLYGKKRPARP</sequence>
<dbReference type="PANTHER" id="PTHR11533">
    <property type="entry name" value="PROTEASE M1 ZINC METALLOPROTEASE"/>
    <property type="match status" value="1"/>
</dbReference>
<dbReference type="EMBL" id="CP029159">
    <property type="protein sequence ID" value="QKM69093.1"/>
    <property type="molecule type" value="Genomic_DNA"/>
</dbReference>
<dbReference type="Gene3D" id="2.60.40.1730">
    <property type="entry name" value="tricorn interacting facor f3 domain"/>
    <property type="match status" value="1"/>
</dbReference>
<feature type="chain" id="PRO_5028960529" description="Aminopeptidase N" evidence="13">
    <location>
        <begin position="26"/>
        <end position="470"/>
    </location>
</feature>
<keyword evidence="8" id="KW-0378">Hydrolase</keyword>
<dbReference type="InterPro" id="IPR042097">
    <property type="entry name" value="Aminopeptidase_N-like_N_sf"/>
</dbReference>
<keyword evidence="7" id="KW-0479">Metal-binding</keyword>
<dbReference type="Proteomes" id="UP000005940">
    <property type="component" value="Chromosome"/>
</dbReference>
<keyword evidence="17" id="KW-1185">Reference proteome</keyword>
<comment type="cofactor">
    <cofactor evidence="2">
        <name>Zn(2+)</name>
        <dbReference type="ChEBI" id="CHEBI:29105"/>
    </cofactor>
</comment>
<dbReference type="InterPro" id="IPR001930">
    <property type="entry name" value="Peptidase_M1"/>
</dbReference>
<dbReference type="EC" id="3.4.11.2" evidence="4"/>
<evidence type="ECO:0000256" key="5">
    <source>
        <dbReference type="ARBA" id="ARBA00015611"/>
    </source>
</evidence>
<name>A0A7G3UF99_STRT9</name>
<feature type="domain" description="Peptidase M1 membrane alanine aminopeptidase" evidence="14">
    <location>
        <begin position="323"/>
        <end position="460"/>
    </location>
</feature>
<dbReference type="SUPFAM" id="SSF55486">
    <property type="entry name" value="Metalloproteases ('zincins'), catalytic domain"/>
    <property type="match status" value="1"/>
</dbReference>
<evidence type="ECO:0000259" key="14">
    <source>
        <dbReference type="Pfam" id="PF01433"/>
    </source>
</evidence>
<keyword evidence="6" id="KW-0645">Protease</keyword>
<evidence type="ECO:0000256" key="4">
    <source>
        <dbReference type="ARBA" id="ARBA00012564"/>
    </source>
</evidence>
<dbReference type="Pfam" id="PF17900">
    <property type="entry name" value="Peptidase_M1_N"/>
    <property type="match status" value="1"/>
</dbReference>
<evidence type="ECO:0000313" key="17">
    <source>
        <dbReference type="Proteomes" id="UP000005940"/>
    </source>
</evidence>
<dbReference type="GO" id="GO:0008270">
    <property type="term" value="F:zinc ion binding"/>
    <property type="evidence" value="ECO:0007669"/>
    <property type="project" value="InterPro"/>
</dbReference>
<evidence type="ECO:0000256" key="6">
    <source>
        <dbReference type="ARBA" id="ARBA00022670"/>
    </source>
</evidence>
<dbReference type="GO" id="GO:0016285">
    <property type="term" value="F:alanyl aminopeptidase activity"/>
    <property type="evidence" value="ECO:0007669"/>
    <property type="project" value="UniProtKB-EC"/>
</dbReference>